<dbReference type="Proteomes" id="UP001520878">
    <property type="component" value="Unassembled WGS sequence"/>
</dbReference>
<evidence type="ECO:0000313" key="1">
    <source>
        <dbReference type="EMBL" id="MCC2616873.1"/>
    </source>
</evidence>
<keyword evidence="2" id="KW-1185">Reference proteome</keyword>
<accession>A0ABS8G8M1</accession>
<protein>
    <submittedName>
        <fullName evidence="1">Uncharacterized protein</fullName>
    </submittedName>
</protein>
<proteinExistence type="predicted"/>
<name>A0ABS8G8M1_9ALTE</name>
<dbReference type="RefSeq" id="WP_229160645.1">
    <property type="nucleotide sequence ID" value="NZ_JAJEWP010000002.1"/>
</dbReference>
<dbReference type="EMBL" id="JAJEWP010000002">
    <property type="protein sequence ID" value="MCC2616873.1"/>
    <property type="molecule type" value="Genomic_DNA"/>
</dbReference>
<evidence type="ECO:0000313" key="2">
    <source>
        <dbReference type="Proteomes" id="UP001520878"/>
    </source>
</evidence>
<organism evidence="1 2">
    <name type="scientific">Fluctibacter halophilus</name>
    <dbReference type="NCBI Taxonomy" id="226011"/>
    <lineage>
        <taxon>Bacteria</taxon>
        <taxon>Pseudomonadati</taxon>
        <taxon>Pseudomonadota</taxon>
        <taxon>Gammaproteobacteria</taxon>
        <taxon>Alteromonadales</taxon>
        <taxon>Alteromonadaceae</taxon>
        <taxon>Fluctibacter</taxon>
    </lineage>
</organism>
<gene>
    <name evidence="1" type="ORF">LJ739_11525</name>
</gene>
<reference evidence="1 2" key="1">
    <citation type="submission" date="2021-10" db="EMBL/GenBank/DDBJ databases">
        <title>Draft genome of Aestuariibacter halophilus JC2043.</title>
        <authorList>
            <person name="Emsley S.A."/>
            <person name="Pfannmuller K.M."/>
            <person name="Ushijima B."/>
            <person name="Saw J.H."/>
            <person name="Videau P."/>
        </authorList>
    </citation>
    <scope>NUCLEOTIDE SEQUENCE [LARGE SCALE GENOMIC DNA]</scope>
    <source>
        <strain evidence="1 2">JC2043</strain>
    </source>
</reference>
<comment type="caution">
    <text evidence="1">The sequence shown here is derived from an EMBL/GenBank/DDBJ whole genome shotgun (WGS) entry which is preliminary data.</text>
</comment>
<sequence length="170" mass="20223">MPRFLILITSVLLTQTTAAQVPNWQYNQLVGEYNDLLRERDNIAYKCNELRDDYNILVEEANRESQALYSTVCEHKDTVTKQLRVILNEYYRQLPEYNHVFSDNARLFNYESYDTLKKAFITLRTLSVDQDTCNENGVNRELNKKRHNNLHDKLEKIDRWIDQMKNAKDG</sequence>